<dbReference type="Proteomes" id="UP000436016">
    <property type="component" value="Unassembled WGS sequence"/>
</dbReference>
<dbReference type="Pfam" id="PF13779">
    <property type="entry name" value="DUF4175"/>
    <property type="match status" value="1"/>
</dbReference>
<feature type="compositionally biased region" description="Low complexity" evidence="1">
    <location>
        <begin position="675"/>
        <end position="705"/>
    </location>
</feature>
<dbReference type="AlphaFoldDB" id="A0A6B0TJC3"/>
<feature type="compositionally biased region" description="Gly residues" evidence="1">
    <location>
        <begin position="706"/>
        <end position="715"/>
    </location>
</feature>
<feature type="compositionally biased region" description="Polar residues" evidence="1">
    <location>
        <begin position="811"/>
        <end position="827"/>
    </location>
</feature>
<dbReference type="RefSeq" id="WP_160850993.1">
    <property type="nucleotide sequence ID" value="NZ_WUWG01000001.1"/>
</dbReference>
<feature type="transmembrane region" description="Helical" evidence="2">
    <location>
        <begin position="49"/>
        <end position="70"/>
    </location>
</feature>
<name>A0A6B0TJC3_9RHOB</name>
<feature type="compositionally biased region" description="Basic and acidic residues" evidence="1">
    <location>
        <begin position="797"/>
        <end position="809"/>
    </location>
</feature>
<proteinExistence type="predicted"/>
<feature type="transmembrane region" description="Helical" evidence="2">
    <location>
        <begin position="169"/>
        <end position="186"/>
    </location>
</feature>
<feature type="compositionally biased region" description="Basic and acidic residues" evidence="1">
    <location>
        <begin position="665"/>
        <end position="674"/>
    </location>
</feature>
<keyword evidence="4" id="KW-1185">Reference proteome</keyword>
<keyword evidence="2" id="KW-1133">Transmembrane helix</keyword>
<evidence type="ECO:0000313" key="3">
    <source>
        <dbReference type="EMBL" id="MXU63986.1"/>
    </source>
</evidence>
<keyword evidence="2" id="KW-0472">Membrane</keyword>
<organism evidence="3 4">
    <name type="scientific">Oceanomicrobium pacificus</name>
    <dbReference type="NCBI Taxonomy" id="2692916"/>
    <lineage>
        <taxon>Bacteria</taxon>
        <taxon>Pseudomonadati</taxon>
        <taxon>Pseudomonadota</taxon>
        <taxon>Alphaproteobacteria</taxon>
        <taxon>Rhodobacterales</taxon>
        <taxon>Paracoccaceae</taxon>
        <taxon>Oceanomicrobium</taxon>
    </lineage>
</organism>
<gene>
    <name evidence="3" type="ORF">GSH16_00905</name>
</gene>
<evidence type="ECO:0000256" key="2">
    <source>
        <dbReference type="SAM" id="Phobius"/>
    </source>
</evidence>
<keyword evidence="2" id="KW-0812">Transmembrane</keyword>
<dbReference type="NCBIfam" id="TIGR02302">
    <property type="entry name" value="aProt_lowcomp"/>
    <property type="match status" value="1"/>
</dbReference>
<feature type="transmembrane region" description="Helical" evidence="2">
    <location>
        <begin position="76"/>
        <end position="93"/>
    </location>
</feature>
<feature type="region of interest" description="Disordered" evidence="1">
    <location>
        <begin position="661"/>
        <end position="865"/>
    </location>
</feature>
<dbReference type="EMBL" id="WUWG01000001">
    <property type="protein sequence ID" value="MXU63986.1"/>
    <property type="molecule type" value="Genomic_DNA"/>
</dbReference>
<accession>A0A6B0TJC3</accession>
<comment type="caution">
    <text evidence="3">The sequence shown here is derived from an EMBL/GenBank/DDBJ whole genome shotgun (WGS) entry which is preliminary data.</text>
</comment>
<evidence type="ECO:0000313" key="4">
    <source>
        <dbReference type="Proteomes" id="UP000436016"/>
    </source>
</evidence>
<feature type="compositionally biased region" description="Low complexity" evidence="1">
    <location>
        <begin position="737"/>
        <end position="751"/>
    </location>
</feature>
<protein>
    <submittedName>
        <fullName evidence="3">TIGR02302 family protein</fullName>
    </submittedName>
</protein>
<dbReference type="InterPro" id="IPR012683">
    <property type="entry name" value="CHP02302_TM"/>
</dbReference>
<sequence length="900" mass="97980">MATGKRDATAGPVPDGTGPEARLAALDATLARQLRRTRMVIAAERAARLLWPVWTALLVLLALIASGSLVRVPAELAYGLLGLTAIVILGALGRAARLFEMPDLAEAARRLDRGSADHAVATRLDRQASGRDDAASRAVWQAHQERMAAAAAGRRVPRPEPDLAKSDPWGLRLMALTAAAAVLIFLRPGADVPLSDVLPSGPAGTTVASGPAFEAWAEPPDYTGKPGLYLVEAEAGKTLSVPEGTRFTVRAYGDTDLELTETLSGTDAALAPVSQGVLEGTFIATGNGEMILSEGGETWDWRFNVLDDRPPVVEVEGDPERSVGGDMELTFAARDDYGVVSGQARITLDMAALDRRYGLAPDPVERPAIEIDLPRPLTGARDDYTESFTENFSEHPWAGLPVELTLSVTDAAGQTGEVTRPLDELPGRRFLDPLAAAVAEQRRDLLWSPENDRRVDQVMRAISHRAEDLEFPQKPYLLFRIALRRMGYARTEGGGLDAAGREEIAAMLWRVANMIEDGDLATAAERLRQAQERLSQAIEDGASPEEIAELTEELRQAMDAYMQQLAREAMEDPNGQQAQSDQNRMEMTQRDLQEMLDRIQELAEQGETELAQRLLEELRRMMENMQVTMQPGGEGQQGDQSLQELAETLRQQQDLADESFQEMQRQFRESRRNQDQQSGQQPFGQQPGQQQGQQPGQQDDGQQQGEPGGEQGSGQGQTPQEGEGEAPGGSRPSDGGRALAQQQEALRQMLEGLRQGLGDAQNESGIGGREALDEAERSMNAARDSLSEEDFGAALDRQAEAIDALRDGLDQLNQEQRQANGQSQPGQAQDGGEGQASSQQDPLGRALGSTGGIQTDESLLPELDSLERAREIIDEIRRRAGEADRPKPELDYLKRLLDRF</sequence>
<evidence type="ECO:0000256" key="1">
    <source>
        <dbReference type="SAM" id="MobiDB-lite"/>
    </source>
</evidence>
<reference evidence="3 4" key="1">
    <citation type="submission" date="2019-12" db="EMBL/GenBank/DDBJ databases">
        <title>Strain KN286 was isolated from seawater, which was collected from Caroline Seamount in the tropical western Pacific.</title>
        <authorList>
            <person name="Wang Q."/>
        </authorList>
    </citation>
    <scope>NUCLEOTIDE SEQUENCE [LARGE SCALE GENOMIC DNA]</scope>
    <source>
        <strain evidence="3 4">KN286</strain>
    </source>
</reference>